<dbReference type="InterPro" id="IPR046094">
    <property type="entry name" value="DUF6112"/>
</dbReference>
<evidence type="ECO:0000313" key="3">
    <source>
        <dbReference type="Proteomes" id="UP000033448"/>
    </source>
</evidence>
<gene>
    <name evidence="2" type="ORF">RL72_01026</name>
</gene>
<name>A0A0F0L024_9MICO</name>
<dbReference type="PATRIC" id="fig|582680.7.peg.1062"/>
<accession>A0A0F0L024</accession>
<dbReference type="AlphaFoldDB" id="A0A0F0L024"/>
<organism evidence="2 3">
    <name type="scientific">Microbacterium azadirachtae</name>
    <dbReference type="NCBI Taxonomy" id="582680"/>
    <lineage>
        <taxon>Bacteria</taxon>
        <taxon>Bacillati</taxon>
        <taxon>Actinomycetota</taxon>
        <taxon>Actinomycetes</taxon>
        <taxon>Micrococcales</taxon>
        <taxon>Microbacteriaceae</taxon>
        <taxon>Microbacterium</taxon>
    </lineage>
</organism>
<evidence type="ECO:0000313" key="2">
    <source>
        <dbReference type="EMBL" id="KJL26502.1"/>
    </source>
</evidence>
<keyword evidence="3" id="KW-1185">Reference proteome</keyword>
<evidence type="ECO:0000256" key="1">
    <source>
        <dbReference type="SAM" id="Phobius"/>
    </source>
</evidence>
<reference evidence="2 3" key="1">
    <citation type="submission" date="2015-02" db="EMBL/GenBank/DDBJ databases">
        <title>Draft genome sequences of ten Microbacterium spp. with emphasis on heavy metal contaminated environments.</title>
        <authorList>
            <person name="Corretto E."/>
        </authorList>
    </citation>
    <scope>NUCLEOTIDE SEQUENCE [LARGE SCALE GENOMIC DNA]</scope>
    <source>
        <strain evidence="2 3">DSM 23848</strain>
    </source>
</reference>
<dbReference type="EMBL" id="JYIT01000064">
    <property type="protein sequence ID" value="KJL26502.1"/>
    <property type="molecule type" value="Genomic_DNA"/>
</dbReference>
<proteinExistence type="predicted"/>
<keyword evidence="1" id="KW-0472">Membrane</keyword>
<comment type="caution">
    <text evidence="2">The sequence shown here is derived from an EMBL/GenBank/DDBJ whole genome shotgun (WGS) entry which is preliminary data.</text>
</comment>
<feature type="transmembrane region" description="Helical" evidence="1">
    <location>
        <begin position="20"/>
        <end position="45"/>
    </location>
</feature>
<protein>
    <submittedName>
        <fullName evidence="2">Uncharacterized protein</fullName>
    </submittedName>
</protein>
<dbReference type="Pfam" id="PF19607">
    <property type="entry name" value="DUF6112"/>
    <property type="match status" value="1"/>
</dbReference>
<dbReference type="RefSeq" id="WP_045249752.1">
    <property type="nucleotide sequence ID" value="NZ_JYIT01000064.1"/>
</dbReference>
<feature type="transmembrane region" description="Helical" evidence="1">
    <location>
        <begin position="57"/>
        <end position="77"/>
    </location>
</feature>
<sequence>MNVFPDFGAVGASGELASVIGALLTIILIAAVLTLIVSAIFWAIASSTGSPYAAQKARVGVFVAIGTAALAGAGITWTNFLLTLGDHI</sequence>
<keyword evidence="1" id="KW-0812">Transmembrane</keyword>
<keyword evidence="1" id="KW-1133">Transmembrane helix</keyword>
<dbReference type="Proteomes" id="UP000033448">
    <property type="component" value="Unassembled WGS sequence"/>
</dbReference>